<accession>A0AAW6RHT2</accession>
<dbReference type="AlphaFoldDB" id="A0AAW6RHT2"/>
<sequence length="448" mass="50295">MNLDADVYMNPFFPKLENPQWYDYNPQTLRQFRHWLRGDGPYAGNAEDGVPDLSSYRRKKCLTLARVSKLAKKKFATWADVQPPRQFLWHVFLSRTTPRWLREYVHFTKNPWIALWAQFRRHLVQLHYDELSQWVAETGIPSDRIYSSQGFMEPTIRLDPLAERIDSPVKNYDTGGASIEGACPKNGHLGVIIYGQCATNNIITESKTSLFNEFRRNSAEWAVVEHNTGNLTRADFLGSYADAYRSLRDIIHYGSRFVSSMAWNGSPGEQHGQPGFLGYTSLRRSPLEAAMIDIMQARAGLPRQARLWTFGAGEHVDSDGWLVNGEAARPVRVSCLLLGTHSPQESITLDSPPELAWPLSTGSRILLKVHQPSAAQAVRVKVSARSENGLWREISPFTPFSALPQTASCLTLEMPACSWSAYQLRLTLVNLPAAGLALNVVALLPGQA</sequence>
<keyword evidence="2" id="KW-1185">Reference proteome</keyword>
<name>A0AAW6RHT2_9BURK</name>
<evidence type="ECO:0000313" key="1">
    <source>
        <dbReference type="EMBL" id="MDG9699795.1"/>
    </source>
</evidence>
<dbReference type="Gene3D" id="3.20.20.80">
    <property type="entry name" value="Glycosidases"/>
    <property type="match status" value="1"/>
</dbReference>
<dbReference type="EMBL" id="JARVII010000017">
    <property type="protein sequence ID" value="MDG9699795.1"/>
    <property type="molecule type" value="Genomic_DNA"/>
</dbReference>
<evidence type="ECO:0000313" key="2">
    <source>
        <dbReference type="Proteomes" id="UP001237156"/>
    </source>
</evidence>
<organism evidence="1 2">
    <name type="scientific">Ottowia cancrivicina</name>
    <dbReference type="NCBI Taxonomy" id="3040346"/>
    <lineage>
        <taxon>Bacteria</taxon>
        <taxon>Pseudomonadati</taxon>
        <taxon>Pseudomonadota</taxon>
        <taxon>Betaproteobacteria</taxon>
        <taxon>Burkholderiales</taxon>
        <taxon>Comamonadaceae</taxon>
        <taxon>Ottowia</taxon>
    </lineage>
</organism>
<comment type="caution">
    <text evidence="1">The sequence shown here is derived from an EMBL/GenBank/DDBJ whole genome shotgun (WGS) entry which is preliminary data.</text>
</comment>
<dbReference type="Proteomes" id="UP001237156">
    <property type="component" value="Unassembled WGS sequence"/>
</dbReference>
<protein>
    <submittedName>
        <fullName evidence="1">Uncharacterized protein</fullName>
    </submittedName>
</protein>
<proteinExistence type="predicted"/>
<gene>
    <name evidence="1" type="ORF">QB898_08760</name>
</gene>
<dbReference type="RefSeq" id="WP_279524631.1">
    <property type="nucleotide sequence ID" value="NZ_JARVII010000017.1"/>
</dbReference>
<reference evidence="1 2" key="1">
    <citation type="submission" date="2023-04" db="EMBL/GenBank/DDBJ databases">
        <title>Ottowia paracancer sp. nov., isolated from human stomach.</title>
        <authorList>
            <person name="Song Y."/>
        </authorList>
    </citation>
    <scope>NUCLEOTIDE SEQUENCE [LARGE SCALE GENOMIC DNA]</scope>
    <source>
        <strain evidence="1 2">10c7w1</strain>
    </source>
</reference>